<evidence type="ECO:0000313" key="2">
    <source>
        <dbReference type="Proteomes" id="UP000580250"/>
    </source>
</evidence>
<evidence type="ECO:0000313" key="1">
    <source>
        <dbReference type="EMBL" id="CAD2170973.1"/>
    </source>
</evidence>
<comment type="caution">
    <text evidence="1">The sequence shown here is derived from an EMBL/GenBank/DDBJ whole genome shotgun (WGS) entry which is preliminary data.</text>
</comment>
<protein>
    <submittedName>
        <fullName evidence="1">Uncharacterized protein</fullName>
    </submittedName>
</protein>
<dbReference type="EMBL" id="CAJEWN010000176">
    <property type="protein sequence ID" value="CAD2170973.1"/>
    <property type="molecule type" value="Genomic_DNA"/>
</dbReference>
<dbReference type="AlphaFoldDB" id="A0A6V7V7M2"/>
<gene>
    <name evidence="1" type="ORF">MENT_LOCUS22405</name>
</gene>
<proteinExistence type="predicted"/>
<organism evidence="1 2">
    <name type="scientific">Meloidogyne enterolobii</name>
    <name type="common">Root-knot nematode worm</name>
    <name type="synonym">Meloidogyne mayaguensis</name>
    <dbReference type="NCBI Taxonomy" id="390850"/>
    <lineage>
        <taxon>Eukaryota</taxon>
        <taxon>Metazoa</taxon>
        <taxon>Ecdysozoa</taxon>
        <taxon>Nematoda</taxon>
        <taxon>Chromadorea</taxon>
        <taxon>Rhabditida</taxon>
        <taxon>Tylenchina</taxon>
        <taxon>Tylenchomorpha</taxon>
        <taxon>Tylenchoidea</taxon>
        <taxon>Meloidogynidae</taxon>
        <taxon>Meloidogyninae</taxon>
        <taxon>Meloidogyne</taxon>
    </lineage>
</organism>
<name>A0A6V7V7M2_MELEN</name>
<reference evidence="1 2" key="1">
    <citation type="submission" date="2020-08" db="EMBL/GenBank/DDBJ databases">
        <authorList>
            <person name="Koutsovoulos G."/>
            <person name="Danchin GJ E."/>
        </authorList>
    </citation>
    <scope>NUCLEOTIDE SEQUENCE [LARGE SCALE GENOMIC DNA]</scope>
</reference>
<sequence length="113" mass="12710">MYPNFFSSSAAATTKVPYMGTKGYPQKPQSRFGDIWAKAPESLRRYLGKSPRVASAIFGQKPQSRFGDIWAKAPESLRRYLGKSPRVSSEIFGRWLHSNSATIKLQCSRLHAN</sequence>
<accession>A0A6V7V7M2</accession>
<dbReference type="Proteomes" id="UP000580250">
    <property type="component" value="Unassembled WGS sequence"/>
</dbReference>